<evidence type="ECO:0000256" key="2">
    <source>
        <dbReference type="ARBA" id="ARBA00022692"/>
    </source>
</evidence>
<comment type="caution">
    <text evidence="7">The sequence shown here is derived from an EMBL/GenBank/DDBJ whole genome shotgun (WGS) entry which is preliminary data.</text>
</comment>
<evidence type="ECO:0000313" key="8">
    <source>
        <dbReference type="Proteomes" id="UP001162162"/>
    </source>
</evidence>
<dbReference type="PANTHER" id="PTHR11662:SF336">
    <property type="entry name" value="LP19554P"/>
    <property type="match status" value="1"/>
</dbReference>
<keyword evidence="2 5" id="KW-0812">Transmembrane</keyword>
<feature type="transmembrane region" description="Helical" evidence="5">
    <location>
        <begin position="164"/>
        <end position="184"/>
    </location>
</feature>
<feature type="transmembrane region" description="Helical" evidence="5">
    <location>
        <begin position="358"/>
        <end position="385"/>
    </location>
</feature>
<accession>A0AAV8Z7X9</accession>
<feature type="transmembrane region" description="Helical" evidence="5">
    <location>
        <begin position="100"/>
        <end position="123"/>
    </location>
</feature>
<evidence type="ECO:0000256" key="5">
    <source>
        <dbReference type="SAM" id="Phobius"/>
    </source>
</evidence>
<reference evidence="7" key="1">
    <citation type="journal article" date="2023" name="Insect Mol. Biol.">
        <title>Genome sequencing provides insights into the evolution of gene families encoding plant cell wall-degrading enzymes in longhorned beetles.</title>
        <authorList>
            <person name="Shin N.R."/>
            <person name="Okamura Y."/>
            <person name="Kirsch R."/>
            <person name="Pauchet Y."/>
        </authorList>
    </citation>
    <scope>NUCLEOTIDE SEQUENCE</scope>
    <source>
        <strain evidence="7">AMC_N1</strain>
    </source>
</reference>
<keyword evidence="4 5" id="KW-0472">Membrane</keyword>
<dbReference type="InterPro" id="IPR036259">
    <property type="entry name" value="MFS_trans_sf"/>
</dbReference>
<feature type="transmembrane region" description="Helical" evidence="5">
    <location>
        <begin position="310"/>
        <end position="338"/>
    </location>
</feature>
<feature type="domain" description="Major facilitator superfamily (MFS) profile" evidence="6">
    <location>
        <begin position="1"/>
        <end position="394"/>
    </location>
</feature>
<feature type="transmembrane region" description="Helical" evidence="5">
    <location>
        <begin position="222"/>
        <end position="246"/>
    </location>
</feature>
<evidence type="ECO:0000256" key="1">
    <source>
        <dbReference type="ARBA" id="ARBA00004141"/>
    </source>
</evidence>
<sequence>MAISIVAMVQPKKGKPIPECVKRSNVTPPVQEIFGEGYDWDELVQSYILGSYFWGYVPSSLPGGAIAEWVGPFHTIFWAHVITGLMNASCVWAAKTHYVLLIGARFIIGLCGGLVYPACQILIANWAPPSEKGKFVGALMGNTLGTCVTWPLVGVITELLGWEWGFYVLSIQMAVFCIIFWIVAADSPDKHRWISDEEKNYILDSHAGSINRRKGMPPYRQIFCSCPFWILTIAHFGNLWGLYFQIQGVPKYLSEVVGFDLKRSGGLGALPHLMRLFFGMGFGAIADFLKQKGIVSNKFIRKFFTIFSHILPGLALISIGFMGCSWIPIVVMLILSMALNGAAVVTNLQNPQDLAPNFAGTIFGIISFIGGNTGFIAPVVTAAFIREYVSLALQ</sequence>
<feature type="transmembrane region" description="Helical" evidence="5">
    <location>
        <begin position="135"/>
        <end position="152"/>
    </location>
</feature>
<dbReference type="FunFam" id="1.20.1250.20:FF:000532">
    <property type="entry name" value="SLC (SoLute Carrier) homolog"/>
    <property type="match status" value="1"/>
</dbReference>
<keyword evidence="3 5" id="KW-1133">Transmembrane helix</keyword>
<protein>
    <recommendedName>
        <fullName evidence="6">Major facilitator superfamily (MFS) profile domain-containing protein</fullName>
    </recommendedName>
</protein>
<comment type="subcellular location">
    <subcellularLocation>
        <location evidence="1">Membrane</location>
        <topology evidence="1">Multi-pass membrane protein</topology>
    </subcellularLocation>
</comment>
<dbReference type="InterPro" id="IPR011701">
    <property type="entry name" value="MFS"/>
</dbReference>
<dbReference type="InterPro" id="IPR050382">
    <property type="entry name" value="MFS_Na/Anion_cotransporter"/>
</dbReference>
<proteinExistence type="predicted"/>
<dbReference type="AlphaFoldDB" id="A0AAV8Z7X9"/>
<dbReference type="PROSITE" id="PS50850">
    <property type="entry name" value="MFS"/>
    <property type="match status" value="1"/>
</dbReference>
<organism evidence="7 8">
    <name type="scientific">Aromia moschata</name>
    <dbReference type="NCBI Taxonomy" id="1265417"/>
    <lineage>
        <taxon>Eukaryota</taxon>
        <taxon>Metazoa</taxon>
        <taxon>Ecdysozoa</taxon>
        <taxon>Arthropoda</taxon>
        <taxon>Hexapoda</taxon>
        <taxon>Insecta</taxon>
        <taxon>Pterygota</taxon>
        <taxon>Neoptera</taxon>
        <taxon>Endopterygota</taxon>
        <taxon>Coleoptera</taxon>
        <taxon>Polyphaga</taxon>
        <taxon>Cucujiformia</taxon>
        <taxon>Chrysomeloidea</taxon>
        <taxon>Cerambycidae</taxon>
        <taxon>Cerambycinae</taxon>
        <taxon>Callichromatini</taxon>
        <taxon>Aromia</taxon>
    </lineage>
</organism>
<dbReference type="Pfam" id="PF07690">
    <property type="entry name" value="MFS_1"/>
    <property type="match status" value="1"/>
</dbReference>
<dbReference type="GO" id="GO:0022857">
    <property type="term" value="F:transmembrane transporter activity"/>
    <property type="evidence" value="ECO:0007669"/>
    <property type="project" value="InterPro"/>
</dbReference>
<dbReference type="GO" id="GO:0006820">
    <property type="term" value="P:monoatomic anion transport"/>
    <property type="evidence" value="ECO:0007669"/>
    <property type="project" value="TreeGrafter"/>
</dbReference>
<feature type="non-terminal residue" evidence="7">
    <location>
        <position position="394"/>
    </location>
</feature>
<evidence type="ECO:0000256" key="3">
    <source>
        <dbReference type="ARBA" id="ARBA00022989"/>
    </source>
</evidence>
<dbReference type="PANTHER" id="PTHR11662">
    <property type="entry name" value="SOLUTE CARRIER FAMILY 17"/>
    <property type="match status" value="1"/>
</dbReference>
<gene>
    <name evidence="7" type="ORF">NQ318_021849</name>
</gene>
<keyword evidence="8" id="KW-1185">Reference proteome</keyword>
<feature type="transmembrane region" description="Helical" evidence="5">
    <location>
        <begin position="266"/>
        <end position="289"/>
    </location>
</feature>
<dbReference type="Proteomes" id="UP001162162">
    <property type="component" value="Unassembled WGS sequence"/>
</dbReference>
<dbReference type="SUPFAM" id="SSF103473">
    <property type="entry name" value="MFS general substrate transporter"/>
    <property type="match status" value="1"/>
</dbReference>
<evidence type="ECO:0000259" key="6">
    <source>
        <dbReference type="PROSITE" id="PS50850"/>
    </source>
</evidence>
<dbReference type="EMBL" id="JAPWTK010000012">
    <property type="protein sequence ID" value="KAJ8959661.1"/>
    <property type="molecule type" value="Genomic_DNA"/>
</dbReference>
<evidence type="ECO:0000256" key="4">
    <source>
        <dbReference type="ARBA" id="ARBA00023136"/>
    </source>
</evidence>
<name>A0AAV8Z7X9_9CUCU</name>
<dbReference type="GO" id="GO:0016020">
    <property type="term" value="C:membrane"/>
    <property type="evidence" value="ECO:0007669"/>
    <property type="project" value="UniProtKB-SubCell"/>
</dbReference>
<dbReference type="InterPro" id="IPR020846">
    <property type="entry name" value="MFS_dom"/>
</dbReference>
<evidence type="ECO:0000313" key="7">
    <source>
        <dbReference type="EMBL" id="KAJ8959661.1"/>
    </source>
</evidence>
<dbReference type="Gene3D" id="1.20.1250.20">
    <property type="entry name" value="MFS general substrate transporter like domains"/>
    <property type="match status" value="1"/>
</dbReference>